<dbReference type="Gene3D" id="3.30.420.310">
    <property type="entry name" value="2-keto-3-deoxy-galactonokinase, C-terminal domain"/>
    <property type="match status" value="1"/>
</dbReference>
<dbReference type="AlphaFoldDB" id="A0A085GG02"/>
<dbReference type="EMBL" id="JMPI01000022">
    <property type="protein sequence ID" value="KFC82647.1"/>
    <property type="molecule type" value="Genomic_DNA"/>
</dbReference>
<sequence>MNGNYIAVDWGSTHLRAWLYRDGQCVDSLQQPCGVSRLAEQTVRQVFDRYVEPWRKEHAIPVVMAGMIGSDAGWQPVPYLACPFSLYQLSAQLCEVAENVWIVPGLKTAQNVMRGEETQLLGAMHLAPAGCYVMPGTHSKWVQVDNGVVREFATAMTGELHYLLMNHSLIGKGLPEQRANDDAVQAGLQRGLDSPSLVSRLFEARALRLLGEIPAESVSDWLSGLLIGAEVAALSREFAINNVTLVGSESLCSRYRQVLAQAGITADEIAGDAAFQQGIRSILDARR</sequence>
<dbReference type="GO" id="GO:0034194">
    <property type="term" value="P:D-galactonate catabolic process"/>
    <property type="evidence" value="ECO:0007669"/>
    <property type="project" value="InterPro"/>
</dbReference>
<proteinExistence type="predicted"/>
<keyword evidence="1" id="KW-0808">Transferase</keyword>
<dbReference type="Proteomes" id="UP000028653">
    <property type="component" value="Unassembled WGS sequence"/>
</dbReference>
<dbReference type="eggNOG" id="COG3734">
    <property type="taxonomic scope" value="Bacteria"/>
</dbReference>
<dbReference type="OrthoDB" id="256574at2"/>
<dbReference type="InterPro" id="IPR007729">
    <property type="entry name" value="DGOK"/>
</dbReference>
<organism evidence="1 2">
    <name type="scientific">Buttiauxella agrestis ATCC 33320</name>
    <dbReference type="NCBI Taxonomy" id="1006004"/>
    <lineage>
        <taxon>Bacteria</taxon>
        <taxon>Pseudomonadati</taxon>
        <taxon>Pseudomonadota</taxon>
        <taxon>Gammaproteobacteria</taxon>
        <taxon>Enterobacterales</taxon>
        <taxon>Enterobacteriaceae</taxon>
        <taxon>Buttiauxella</taxon>
    </lineage>
</organism>
<dbReference type="InterPro" id="IPR042258">
    <property type="entry name" value="DGOK_N"/>
</dbReference>
<gene>
    <name evidence="1" type="ORF">GBAG_1009</name>
</gene>
<evidence type="ECO:0000313" key="1">
    <source>
        <dbReference type="EMBL" id="KFC82647.1"/>
    </source>
</evidence>
<name>A0A085GG02_9ENTR</name>
<dbReference type="CDD" id="cd24012">
    <property type="entry name" value="ASKHA_NBD_KDGal-kinase"/>
    <property type="match status" value="1"/>
</dbReference>
<dbReference type="InterPro" id="IPR042257">
    <property type="entry name" value="DGOK_C"/>
</dbReference>
<dbReference type="RefSeq" id="WP_034493918.1">
    <property type="nucleotide sequence ID" value="NZ_JMPI01000022.1"/>
</dbReference>
<dbReference type="EC" id="2.7.1.58" evidence="1"/>
<comment type="caution">
    <text evidence="1">The sequence shown here is derived from an EMBL/GenBank/DDBJ whole genome shotgun (WGS) entry which is preliminary data.</text>
</comment>
<protein>
    <submittedName>
        <fullName evidence="1">2-dehydro-3-deoxygalactonokinase</fullName>
        <ecNumber evidence="1">2.7.1.58</ecNumber>
    </submittedName>
</protein>
<evidence type="ECO:0000313" key="2">
    <source>
        <dbReference type="Proteomes" id="UP000028653"/>
    </source>
</evidence>
<dbReference type="Gene3D" id="3.30.420.300">
    <property type="entry name" value="2-keto-3-deoxy-galactonokinase, substrate binding domain"/>
    <property type="match status" value="1"/>
</dbReference>
<accession>A0A085GG02</accession>
<dbReference type="STRING" id="1006004.GBAG_1009"/>
<dbReference type="GO" id="GO:0008671">
    <property type="term" value="F:2-dehydro-3-deoxygalactonokinase activity"/>
    <property type="evidence" value="ECO:0007669"/>
    <property type="project" value="UniProtKB-EC"/>
</dbReference>
<keyword evidence="1" id="KW-0418">Kinase</keyword>
<keyword evidence="2" id="KW-1185">Reference proteome</keyword>
<reference evidence="1 2" key="1">
    <citation type="submission" date="2014-05" db="EMBL/GenBank/DDBJ databases">
        <title>ATOL: Assembling a taxonomically balanced genome-scale reconstruction of the evolutionary history of the Enterobacteriaceae.</title>
        <authorList>
            <person name="Plunkett G.III."/>
            <person name="Neeno-Eckwall E.C."/>
            <person name="Glasner J.D."/>
            <person name="Perna N.T."/>
        </authorList>
    </citation>
    <scope>NUCLEOTIDE SEQUENCE [LARGE SCALE GENOMIC DNA]</scope>
    <source>
        <strain evidence="1 2">ATCC 33320</strain>
    </source>
</reference>
<dbReference type="Pfam" id="PF05035">
    <property type="entry name" value="DGOK"/>
    <property type="match status" value="1"/>
</dbReference>